<name>D2PSE2_KRIFD</name>
<accession>D2PSE2</accession>
<dbReference type="STRING" id="479435.Kfla_4031"/>
<dbReference type="GO" id="GO:0006508">
    <property type="term" value="P:proteolysis"/>
    <property type="evidence" value="ECO:0007669"/>
    <property type="project" value="InterPro"/>
</dbReference>
<dbReference type="Proteomes" id="UP000007967">
    <property type="component" value="Chromosome"/>
</dbReference>
<dbReference type="RefSeq" id="WP_012921636.1">
    <property type="nucleotide sequence ID" value="NC_013729.1"/>
</dbReference>
<reference evidence="3" key="1">
    <citation type="submission" date="2009-09" db="EMBL/GenBank/DDBJ databases">
        <title>The complete genome of Kribbella flavida DSM 17836.</title>
        <authorList>
            <consortium name="US DOE Joint Genome Institute (JGI-PGF)"/>
            <person name="Lucas S."/>
            <person name="Copeland A."/>
            <person name="Lapidus A."/>
            <person name="Glavina del Rio T."/>
            <person name="Dalin E."/>
            <person name="Tice H."/>
            <person name="Bruce D."/>
            <person name="Goodwin L."/>
            <person name="Pitluck S."/>
            <person name="Kyrpides N."/>
            <person name="Mavromatis K."/>
            <person name="Ivanova N."/>
            <person name="Saunders E."/>
            <person name="Brettin T."/>
            <person name="Detter J.C."/>
            <person name="Han C."/>
            <person name="Larimer F."/>
            <person name="Land M."/>
            <person name="Hauser L."/>
            <person name="Markowitz V."/>
            <person name="Cheng J.-F."/>
            <person name="Hugenholtz P."/>
            <person name="Woyke T."/>
            <person name="Wu D."/>
            <person name="Pukall R."/>
            <person name="Klenk H.-P."/>
            <person name="Eisen J.A."/>
        </authorList>
    </citation>
    <scope>NUCLEOTIDE SEQUENCE [LARGE SCALE GENOMIC DNA]</scope>
    <source>
        <strain evidence="3">DSM 17836 / JCM 10339 / NBRC 14399</strain>
    </source>
</reference>
<sequence length="436" mass="46544">MNINDLLGQVSRYPSFPGPDEVDRRLLALADRHPESVRRRRLGVSRRGEEIHLVSVGAGRHQALVVAGPHANEPVGFLTVPSLAELLCSETSALGPLAADYTWHFIGCIDPDAARLNEGWYAGPFTRRHYARNLYRPPLTEQIEWSFPGDGSGADAPPESRALMQAIDTIRPDLLVSLHNGEFGGVFYYLTRELPGLAEALTELDVGIPLHLGDPELPGARPIAPGVYLAPTAADVNTAVTTTGTSSLDYAARHGTLSLVVEVPLWSDPRSCDLTGSGIPLSDVLTEAADLLDGVPAAIGSRLDPATTSLAAPTSPFVRSVADVRRTVAGLAAALRGHAGDQHREATTAEWFGWQQTAHLFRLRGCGTALRLLDGELAVGNHSPAVRQAHEELSALFDQWASAADATAPDHQIPLTNLLRAQLAAILTTATFVAVV</sequence>
<dbReference type="GO" id="GO:0008270">
    <property type="term" value="F:zinc ion binding"/>
    <property type="evidence" value="ECO:0007669"/>
    <property type="project" value="InterPro"/>
</dbReference>
<dbReference type="GO" id="GO:0004181">
    <property type="term" value="F:metallocarboxypeptidase activity"/>
    <property type="evidence" value="ECO:0007669"/>
    <property type="project" value="InterPro"/>
</dbReference>
<protein>
    <recommendedName>
        <fullName evidence="1">Peptidase M14 domain-containing protein</fullName>
    </recommendedName>
</protein>
<gene>
    <name evidence="2" type="ordered locus">Kfla_4031</name>
</gene>
<organism evidence="2 3">
    <name type="scientific">Kribbella flavida (strain DSM 17836 / JCM 10339 / NBRC 14399)</name>
    <dbReference type="NCBI Taxonomy" id="479435"/>
    <lineage>
        <taxon>Bacteria</taxon>
        <taxon>Bacillati</taxon>
        <taxon>Actinomycetota</taxon>
        <taxon>Actinomycetes</taxon>
        <taxon>Propionibacteriales</taxon>
        <taxon>Kribbellaceae</taxon>
        <taxon>Kribbella</taxon>
    </lineage>
</organism>
<evidence type="ECO:0000313" key="3">
    <source>
        <dbReference type="Proteomes" id="UP000007967"/>
    </source>
</evidence>
<dbReference type="EMBL" id="CP001736">
    <property type="protein sequence ID" value="ADB33080.1"/>
    <property type="molecule type" value="Genomic_DNA"/>
</dbReference>
<keyword evidence="3" id="KW-1185">Reference proteome</keyword>
<proteinExistence type="predicted"/>
<dbReference type="KEGG" id="kfl:Kfla_4031"/>
<reference evidence="2 3" key="2">
    <citation type="journal article" date="2010" name="Stand. Genomic Sci.">
        <title>Complete genome sequence of Kribbella flavida type strain (IFO 14399).</title>
        <authorList>
            <person name="Pukall R."/>
            <person name="Lapidus A."/>
            <person name="Glavina Del Rio T."/>
            <person name="Copeland A."/>
            <person name="Tice H."/>
            <person name="Cheng J.-F."/>
            <person name="Lucas S."/>
            <person name="Chen F."/>
            <person name="Nolan M."/>
            <person name="LaButti K."/>
            <person name="Pati A."/>
            <person name="Ivanova N."/>
            <person name="Mavrommatis K."/>
            <person name="Mikhailova N."/>
            <person name="Pitluck S."/>
            <person name="Bruce D."/>
            <person name="Goodwin L."/>
            <person name="Land M."/>
            <person name="Hauser L."/>
            <person name="Chang Y.-J."/>
            <person name="Jeffries C.D."/>
            <person name="Chen A."/>
            <person name="Palaniappan K."/>
            <person name="Chain P."/>
            <person name="Rohde M."/>
            <person name="Goeker M."/>
            <person name="Bristow J."/>
            <person name="Eisen J.A."/>
            <person name="Markowitz V."/>
            <person name="Hugenholtz P."/>
            <person name="Kyrpides N.C."/>
            <person name="Klenk H.-P."/>
            <person name="Brettin T."/>
        </authorList>
    </citation>
    <scope>NUCLEOTIDE SEQUENCE [LARGE SCALE GENOMIC DNA]</scope>
    <source>
        <strain evidence="3">DSM 17836 / JCM 10339 / NBRC 14399</strain>
    </source>
</reference>
<dbReference type="AlphaFoldDB" id="D2PSE2"/>
<evidence type="ECO:0000313" key="2">
    <source>
        <dbReference type="EMBL" id="ADB33080.1"/>
    </source>
</evidence>
<evidence type="ECO:0000259" key="1">
    <source>
        <dbReference type="Pfam" id="PF00246"/>
    </source>
</evidence>
<dbReference type="Pfam" id="PF00246">
    <property type="entry name" value="Peptidase_M14"/>
    <property type="match status" value="1"/>
</dbReference>
<dbReference type="SUPFAM" id="SSF53187">
    <property type="entry name" value="Zn-dependent exopeptidases"/>
    <property type="match status" value="1"/>
</dbReference>
<feature type="domain" description="Peptidase M14" evidence="1">
    <location>
        <begin position="27"/>
        <end position="182"/>
    </location>
</feature>
<dbReference type="Gene3D" id="3.40.630.10">
    <property type="entry name" value="Zn peptidases"/>
    <property type="match status" value="1"/>
</dbReference>
<dbReference type="OrthoDB" id="4499135at2"/>
<dbReference type="eggNOG" id="COG2866">
    <property type="taxonomic scope" value="Bacteria"/>
</dbReference>
<dbReference type="HOGENOM" id="CLU_047694_1_0_11"/>
<dbReference type="InterPro" id="IPR000834">
    <property type="entry name" value="Peptidase_M14"/>
</dbReference>